<proteinExistence type="predicted"/>
<evidence type="ECO:0000256" key="1">
    <source>
        <dbReference type="SAM" id="SignalP"/>
    </source>
</evidence>
<evidence type="ECO:0000313" key="4">
    <source>
        <dbReference type="Proteomes" id="UP000292346"/>
    </source>
</evidence>
<feature type="domain" description="Ricin B lectin" evidence="2">
    <location>
        <begin position="25"/>
        <end position="81"/>
    </location>
</feature>
<accession>A0A4V2LXZ1</accession>
<keyword evidence="1" id="KW-0732">Signal</keyword>
<sequence>MAMLTVGAGGALTAAPAQAVSYRPLMNVHTGTCLTAGDSGVVFVSRCTGNTHQQWTAGAKNASGFYLLRNRATGKCLSTDYRTRVNAVWVGSCVMNSGKLWKFNSSSGDFLNGDLNSNLRTSSRAGAVYSDYNHDLDSSYYRWRLMPVSDN</sequence>
<keyword evidence="4" id="KW-1185">Reference proteome</keyword>
<dbReference type="SUPFAM" id="SSF50370">
    <property type="entry name" value="Ricin B-like lectins"/>
    <property type="match status" value="1"/>
</dbReference>
<dbReference type="AlphaFoldDB" id="A0A4V2LXZ1"/>
<dbReference type="Pfam" id="PF14200">
    <property type="entry name" value="RicinB_lectin_2"/>
    <property type="match status" value="1"/>
</dbReference>
<organism evidence="3 4">
    <name type="scientific">Kribbella soli</name>
    <dbReference type="NCBI Taxonomy" id="1124743"/>
    <lineage>
        <taxon>Bacteria</taxon>
        <taxon>Bacillati</taxon>
        <taxon>Actinomycetota</taxon>
        <taxon>Actinomycetes</taxon>
        <taxon>Propionibacteriales</taxon>
        <taxon>Kribbellaceae</taxon>
        <taxon>Kribbella</taxon>
    </lineage>
</organism>
<dbReference type="Gene3D" id="2.80.10.50">
    <property type="match status" value="1"/>
</dbReference>
<evidence type="ECO:0000259" key="2">
    <source>
        <dbReference type="Pfam" id="PF14200"/>
    </source>
</evidence>
<feature type="chain" id="PRO_5020388325" description="Ricin B lectin domain-containing protein" evidence="1">
    <location>
        <begin position="20"/>
        <end position="151"/>
    </location>
</feature>
<dbReference type="EMBL" id="SJJZ01000006">
    <property type="protein sequence ID" value="TCC01936.1"/>
    <property type="molecule type" value="Genomic_DNA"/>
</dbReference>
<reference evidence="3 4" key="1">
    <citation type="submission" date="2019-02" db="EMBL/GenBank/DDBJ databases">
        <title>Kribbella capetownensis sp. nov. and Kribbella speibonae sp. nov., isolated from soil.</title>
        <authorList>
            <person name="Curtis S.M."/>
            <person name="Norton I."/>
            <person name="Everest G.J."/>
            <person name="Meyers P.R."/>
        </authorList>
    </citation>
    <scope>NUCLEOTIDE SEQUENCE [LARGE SCALE GENOMIC DNA]</scope>
    <source>
        <strain evidence="3 4">KCTC 29219</strain>
    </source>
</reference>
<comment type="caution">
    <text evidence="3">The sequence shown here is derived from an EMBL/GenBank/DDBJ whole genome shotgun (WGS) entry which is preliminary data.</text>
</comment>
<name>A0A4V2LXZ1_9ACTN</name>
<dbReference type="Proteomes" id="UP000292346">
    <property type="component" value="Unassembled WGS sequence"/>
</dbReference>
<dbReference type="CDD" id="cd23415">
    <property type="entry name" value="beta-trefoil_Ricin_AH"/>
    <property type="match status" value="1"/>
</dbReference>
<protein>
    <recommendedName>
        <fullName evidence="2">Ricin B lectin domain-containing protein</fullName>
    </recommendedName>
</protein>
<dbReference type="InterPro" id="IPR035992">
    <property type="entry name" value="Ricin_B-like_lectins"/>
</dbReference>
<dbReference type="PROSITE" id="PS50231">
    <property type="entry name" value="RICIN_B_LECTIN"/>
    <property type="match status" value="1"/>
</dbReference>
<gene>
    <name evidence="3" type="ORF">E0H45_41455</name>
</gene>
<feature type="signal peptide" evidence="1">
    <location>
        <begin position="1"/>
        <end position="19"/>
    </location>
</feature>
<evidence type="ECO:0000313" key="3">
    <source>
        <dbReference type="EMBL" id="TCC01936.1"/>
    </source>
</evidence>
<dbReference type="OrthoDB" id="4202958at2"/>
<dbReference type="InterPro" id="IPR000772">
    <property type="entry name" value="Ricin_B_lectin"/>
</dbReference>